<dbReference type="Proteomes" id="UP001236507">
    <property type="component" value="Unassembled WGS sequence"/>
</dbReference>
<feature type="chain" id="PRO_5047295579" evidence="1">
    <location>
        <begin position="20"/>
        <end position="539"/>
    </location>
</feature>
<evidence type="ECO:0000313" key="2">
    <source>
        <dbReference type="EMBL" id="MDI9857726.1"/>
    </source>
</evidence>
<evidence type="ECO:0000256" key="1">
    <source>
        <dbReference type="SAM" id="SignalP"/>
    </source>
</evidence>
<dbReference type="EMBL" id="JASHIF010000002">
    <property type="protein sequence ID" value="MDI9857726.1"/>
    <property type="molecule type" value="Genomic_DNA"/>
</dbReference>
<accession>A0ABT6Y372</accession>
<dbReference type="RefSeq" id="WP_283343044.1">
    <property type="nucleotide sequence ID" value="NZ_JASHIF010000002.1"/>
</dbReference>
<gene>
    <name evidence="2" type="ORF">QM524_00770</name>
</gene>
<keyword evidence="1" id="KW-0732">Signal</keyword>
<protein>
    <submittedName>
        <fullName evidence="2">Uncharacterized protein</fullName>
    </submittedName>
</protein>
<feature type="signal peptide" evidence="1">
    <location>
        <begin position="1"/>
        <end position="19"/>
    </location>
</feature>
<sequence>MKKLLFVASILLASSFSFAQNARVALPKQFVVRAPIAPIDGSFEDYKSYSVKLNINQGFKDAFQFFKLPYNEEILTQRCGLGGLKFQDSGDFKIVYTLERFELLNSGNLDYLIQTTYQNAPAYYIGLQSSLKIMDKAGKTIFTRYHIPSIKMYVTDRENKFDSFAYDIVSRDYANLLSEFSSYYLYTPNNDYKLFTLTKGRKSKSTFNVDEFNQSTQVFTVLLDVERKNWAGMFGEAQKYWKSLAEYTDPEDEDLQKDVRFISNYNLAISSLLINKMDEFETYLPQIKKYDRTFLGMAQNYGNVQDAQKLVKYFIDANKDAMKVEPIQAEPVLSAQQSGPNAFKYYELENSSVTDEDGNTYAGNVRLFFDFPEIEDLRSRQSSSGFSQLMNQIGSEKTSVWIYMEGEKKPKRTNLKKLSTFKDSSGKQYNIGRVASGGLSLFVTNQTNNKHYAIFDELKKSEKLSLNKEYFPLTSFAFKRPTEDSYTSLPSYAGRRKTLRTYFADCPTIVENVGKGLYDKNDAETNTKLFNDYMAACGK</sequence>
<comment type="caution">
    <text evidence="2">The sequence shown here is derived from an EMBL/GenBank/DDBJ whole genome shotgun (WGS) entry which is preliminary data.</text>
</comment>
<proteinExistence type="predicted"/>
<keyword evidence="3" id="KW-1185">Reference proteome</keyword>
<organism evidence="2 3">
    <name type="scientific">Flectobacillus roseus</name>
    <dbReference type="NCBI Taxonomy" id="502259"/>
    <lineage>
        <taxon>Bacteria</taxon>
        <taxon>Pseudomonadati</taxon>
        <taxon>Bacteroidota</taxon>
        <taxon>Cytophagia</taxon>
        <taxon>Cytophagales</taxon>
        <taxon>Flectobacillaceae</taxon>
        <taxon>Flectobacillus</taxon>
    </lineage>
</organism>
<evidence type="ECO:0000313" key="3">
    <source>
        <dbReference type="Proteomes" id="UP001236507"/>
    </source>
</evidence>
<name>A0ABT6Y372_9BACT</name>
<reference evidence="2 3" key="1">
    <citation type="submission" date="2023-05" db="EMBL/GenBank/DDBJ databases">
        <title>Novel species of genus Flectobacillus isolated from stream in China.</title>
        <authorList>
            <person name="Lu H."/>
        </authorList>
    </citation>
    <scope>NUCLEOTIDE SEQUENCE [LARGE SCALE GENOMIC DNA]</scope>
    <source>
        <strain evidence="2 3">KCTC 42575</strain>
    </source>
</reference>